<keyword evidence="2" id="KW-0479">Metal-binding</keyword>
<dbReference type="Pfam" id="PF13237">
    <property type="entry name" value="Fer4_10"/>
    <property type="match status" value="1"/>
</dbReference>
<evidence type="ECO:0000313" key="6">
    <source>
        <dbReference type="EMBL" id="RXJ57695.1"/>
    </source>
</evidence>
<evidence type="ECO:0000256" key="3">
    <source>
        <dbReference type="ARBA" id="ARBA00023004"/>
    </source>
</evidence>
<organism evidence="6 7">
    <name type="scientific">Candidatus Marinarcus aquaticus</name>
    <dbReference type="NCBI Taxonomy" id="2044504"/>
    <lineage>
        <taxon>Bacteria</taxon>
        <taxon>Pseudomonadati</taxon>
        <taxon>Campylobacterota</taxon>
        <taxon>Epsilonproteobacteria</taxon>
        <taxon>Campylobacterales</taxon>
        <taxon>Arcobacteraceae</taxon>
        <taxon>Candidatus Marinarcus</taxon>
    </lineage>
</organism>
<feature type="domain" description="4Fe-4S ferredoxin-type" evidence="5">
    <location>
        <begin position="266"/>
        <end position="295"/>
    </location>
</feature>
<keyword evidence="1" id="KW-0004">4Fe-4S</keyword>
<dbReference type="InterPro" id="IPR017896">
    <property type="entry name" value="4Fe4S_Fe-S-bd"/>
</dbReference>
<accession>A0A4Q0XQZ2</accession>
<evidence type="ECO:0000256" key="4">
    <source>
        <dbReference type="ARBA" id="ARBA00023014"/>
    </source>
</evidence>
<dbReference type="InterPro" id="IPR050572">
    <property type="entry name" value="Fe-S_Ferredoxin"/>
</dbReference>
<protein>
    <recommendedName>
        <fullName evidence="5">4Fe-4S ferredoxin-type domain-containing protein</fullName>
    </recommendedName>
</protein>
<keyword evidence="4" id="KW-0411">Iron-sulfur</keyword>
<dbReference type="PANTHER" id="PTHR43687:SF1">
    <property type="entry name" value="FERREDOXIN III"/>
    <property type="match status" value="1"/>
</dbReference>
<dbReference type="GO" id="GO:0051539">
    <property type="term" value="F:4 iron, 4 sulfur cluster binding"/>
    <property type="evidence" value="ECO:0007669"/>
    <property type="project" value="UniProtKB-KW"/>
</dbReference>
<dbReference type="PANTHER" id="PTHR43687">
    <property type="entry name" value="ADENYLYLSULFATE REDUCTASE, BETA SUBUNIT"/>
    <property type="match status" value="1"/>
</dbReference>
<dbReference type="AlphaFoldDB" id="A0A4Q0XQZ2"/>
<feature type="domain" description="4Fe-4S ferredoxin-type" evidence="5">
    <location>
        <begin position="235"/>
        <end position="264"/>
    </location>
</feature>
<dbReference type="GO" id="GO:0046872">
    <property type="term" value="F:metal ion binding"/>
    <property type="evidence" value="ECO:0007669"/>
    <property type="project" value="UniProtKB-KW"/>
</dbReference>
<dbReference type="EMBL" id="PDKN01000004">
    <property type="protein sequence ID" value="RXJ57695.1"/>
    <property type="molecule type" value="Genomic_DNA"/>
</dbReference>
<reference evidence="6 7" key="1">
    <citation type="submission" date="2017-10" db="EMBL/GenBank/DDBJ databases">
        <title>Genomics of the genus Arcobacter.</title>
        <authorList>
            <person name="Perez-Cataluna A."/>
            <person name="Figueras M.J."/>
        </authorList>
    </citation>
    <scope>NUCLEOTIDE SEQUENCE [LARGE SCALE GENOMIC DNA]</scope>
    <source>
        <strain evidence="6 7">CECT 8987</strain>
    </source>
</reference>
<feature type="domain" description="4Fe-4S ferredoxin-type" evidence="5">
    <location>
        <begin position="47"/>
        <end position="76"/>
    </location>
</feature>
<comment type="caution">
    <text evidence="6">The sequence shown here is derived from an EMBL/GenBank/DDBJ whole genome shotgun (WGS) entry which is preliminary data.</text>
</comment>
<dbReference type="SUPFAM" id="SSF54862">
    <property type="entry name" value="4Fe-4S ferredoxins"/>
    <property type="match status" value="2"/>
</dbReference>
<dbReference type="Proteomes" id="UP000290657">
    <property type="component" value="Unassembled WGS sequence"/>
</dbReference>
<name>A0A4Q0XQZ2_9BACT</name>
<dbReference type="PROSITE" id="PS00198">
    <property type="entry name" value="4FE4S_FER_1"/>
    <property type="match status" value="2"/>
</dbReference>
<dbReference type="PROSITE" id="PS51379">
    <property type="entry name" value="4FE4S_FER_2"/>
    <property type="match status" value="3"/>
</dbReference>
<proteinExistence type="predicted"/>
<dbReference type="OrthoDB" id="9808559at2"/>
<keyword evidence="3" id="KW-0408">Iron</keyword>
<evidence type="ECO:0000256" key="1">
    <source>
        <dbReference type="ARBA" id="ARBA00022485"/>
    </source>
</evidence>
<dbReference type="Pfam" id="PF13187">
    <property type="entry name" value="Fer4_9"/>
    <property type="match status" value="1"/>
</dbReference>
<dbReference type="Gene3D" id="3.30.70.20">
    <property type="match status" value="2"/>
</dbReference>
<keyword evidence="7" id="KW-1185">Reference proteome</keyword>
<evidence type="ECO:0000259" key="5">
    <source>
        <dbReference type="PROSITE" id="PS51379"/>
    </source>
</evidence>
<sequence length="353" mass="40919">MENINFIQQKELFSLNTLKCLRNEYLYNDCQLCFSQCPTQALGLFKGKITLFSEQCTQCGECIGICPTEALNLENFDVNSFVFEFINSEKNKIIEKTDVPTFSMFDSYHLISIVLRSKQNIFLEYDKDISEHAVNYIEAIVQNANYFLAFIGSESSLFLKPFKKELQDHSRRNLFRQLVQTNKELSKEINISARLNEHEKNVPAKHILFKNSLKLVCEDIKQQELRVNHEHTIVFSKIIDFERCTNCVECITFCPTQALFQNSTKDAIYFQSGKCIGCQICEQVCQPNAIKTHSNLNIIDHMFDKANKLVEFEYIKCSECNGAFINKNQGNVCERCSDYKNNFDKMFVLAKDI</sequence>
<evidence type="ECO:0000313" key="7">
    <source>
        <dbReference type="Proteomes" id="UP000290657"/>
    </source>
</evidence>
<evidence type="ECO:0000256" key="2">
    <source>
        <dbReference type="ARBA" id="ARBA00022723"/>
    </source>
</evidence>
<dbReference type="InterPro" id="IPR017900">
    <property type="entry name" value="4Fe4S_Fe_S_CS"/>
</dbReference>
<dbReference type="RefSeq" id="WP_128996268.1">
    <property type="nucleotide sequence ID" value="NZ_PDKN01000004.1"/>
</dbReference>
<gene>
    <name evidence="6" type="ORF">CRV04_07750</name>
</gene>